<organism evidence="1 2">
    <name type="scientific">Grus japonensis</name>
    <name type="common">Japanese crane</name>
    <name type="synonym">Red-crowned crane</name>
    <dbReference type="NCBI Taxonomy" id="30415"/>
    <lineage>
        <taxon>Eukaryota</taxon>
        <taxon>Metazoa</taxon>
        <taxon>Chordata</taxon>
        <taxon>Craniata</taxon>
        <taxon>Vertebrata</taxon>
        <taxon>Euteleostomi</taxon>
        <taxon>Archelosauria</taxon>
        <taxon>Archosauria</taxon>
        <taxon>Dinosauria</taxon>
        <taxon>Saurischia</taxon>
        <taxon>Theropoda</taxon>
        <taxon>Coelurosauria</taxon>
        <taxon>Aves</taxon>
        <taxon>Neognathae</taxon>
        <taxon>Neoaves</taxon>
        <taxon>Gruiformes</taxon>
        <taxon>Gruidae</taxon>
        <taxon>Grus</taxon>
    </lineage>
</organism>
<gene>
    <name evidence="1" type="ORF">GRJ2_000539700</name>
</gene>
<dbReference type="EMBL" id="BAAFJT010000001">
    <property type="protein sequence ID" value="GAB0180744.1"/>
    <property type="molecule type" value="Genomic_DNA"/>
</dbReference>
<evidence type="ECO:0000313" key="1">
    <source>
        <dbReference type="EMBL" id="GAB0180744.1"/>
    </source>
</evidence>
<proteinExistence type="predicted"/>
<reference evidence="1 2" key="1">
    <citation type="submission" date="2024-06" db="EMBL/GenBank/DDBJ databases">
        <title>The draft genome of Grus japonensis, version 3.</title>
        <authorList>
            <person name="Nabeshima K."/>
            <person name="Suzuki S."/>
            <person name="Onuma M."/>
        </authorList>
    </citation>
    <scope>NUCLEOTIDE SEQUENCE [LARGE SCALE GENOMIC DNA]</scope>
    <source>
        <strain evidence="1 2">451A</strain>
    </source>
</reference>
<evidence type="ECO:0000313" key="2">
    <source>
        <dbReference type="Proteomes" id="UP001623348"/>
    </source>
</evidence>
<name>A0ABC9W7I1_GRUJA</name>
<keyword evidence="2" id="KW-1185">Reference proteome</keyword>
<accession>A0ABC9W7I1</accession>
<dbReference type="AlphaFoldDB" id="A0ABC9W7I1"/>
<protein>
    <submittedName>
        <fullName evidence="1">Mitochondrial enolase superfamily member 1</fullName>
    </submittedName>
</protein>
<sequence>MGDLVTRNMEKAEDLNDFFASVFTSKCSSHTAQVTESKGRDWENEELATVGEDQVQEYLRNLKLHKSMGPDDMHPQVLRELVDEVVKPLSII</sequence>
<dbReference type="PANTHER" id="PTHR33395:SF22">
    <property type="entry name" value="REVERSE TRANSCRIPTASE DOMAIN-CONTAINING PROTEIN"/>
    <property type="match status" value="1"/>
</dbReference>
<comment type="caution">
    <text evidence="1">The sequence shown here is derived from an EMBL/GenBank/DDBJ whole genome shotgun (WGS) entry which is preliminary data.</text>
</comment>
<dbReference type="PANTHER" id="PTHR33395">
    <property type="entry name" value="TRANSCRIPTASE, PUTATIVE-RELATED-RELATED"/>
    <property type="match status" value="1"/>
</dbReference>
<dbReference type="Proteomes" id="UP001623348">
    <property type="component" value="Unassembled WGS sequence"/>
</dbReference>